<evidence type="ECO:0000313" key="4">
    <source>
        <dbReference type="Proteomes" id="UP000028569"/>
    </source>
</evidence>
<feature type="compositionally biased region" description="Low complexity" evidence="1">
    <location>
        <begin position="282"/>
        <end position="293"/>
    </location>
</feature>
<dbReference type="Proteomes" id="UP000028569">
    <property type="component" value="Chromosome"/>
</dbReference>
<gene>
    <name evidence="3" type="ORF">BINDI_1126</name>
</gene>
<dbReference type="AlphaFoldDB" id="A0A087VVV0"/>
<keyword evidence="2" id="KW-1133">Transmembrane helix</keyword>
<dbReference type="KEGG" id="bii:BINDI_1126"/>
<organism evidence="3 4">
    <name type="scientific">Bifidobacterium [indicum] DSM 20214 = LMG 11587</name>
    <dbReference type="NCBI Taxonomy" id="1341694"/>
    <lineage>
        <taxon>Bacteria</taxon>
        <taxon>Bacillati</taxon>
        <taxon>Actinomycetota</taxon>
        <taxon>Actinomycetes</taxon>
        <taxon>Bifidobacteriales</taxon>
        <taxon>Bifidobacteriaceae</taxon>
        <taxon>Bifidobacterium</taxon>
    </lineage>
</organism>
<evidence type="ECO:0008006" key="5">
    <source>
        <dbReference type="Google" id="ProtNLM"/>
    </source>
</evidence>
<keyword evidence="4" id="KW-1185">Reference proteome</keyword>
<feature type="transmembrane region" description="Helical" evidence="2">
    <location>
        <begin position="6"/>
        <end position="23"/>
    </location>
</feature>
<accession>A0A087VVV0</accession>
<feature type="compositionally biased region" description="Low complexity" evidence="1">
    <location>
        <begin position="321"/>
        <end position="331"/>
    </location>
</feature>
<evidence type="ECO:0000256" key="1">
    <source>
        <dbReference type="SAM" id="MobiDB-lite"/>
    </source>
</evidence>
<protein>
    <recommendedName>
        <fullName evidence="5">YjbE family integral membrane protein</fullName>
    </recommendedName>
</protein>
<feature type="transmembrane region" description="Helical" evidence="2">
    <location>
        <begin position="102"/>
        <end position="119"/>
    </location>
</feature>
<dbReference type="EMBL" id="CP006018">
    <property type="protein sequence ID" value="AIC92388.1"/>
    <property type="molecule type" value="Genomic_DNA"/>
</dbReference>
<keyword evidence="2" id="KW-0812">Transmembrane</keyword>
<evidence type="ECO:0000256" key="2">
    <source>
        <dbReference type="SAM" id="Phobius"/>
    </source>
</evidence>
<sequence length="465" mass="49662">MVYESLSSIVMVVIAAILVLAWLPGRTVRGMKRASEHRQDKLSTSLHMVGEQDGMRFGDAGPQTAKGLVMQQKQQDKASLGEAQRIRRVRQMRREAIRRRRILVVSLLVVTALVAGFSFPMEYSFWFMLIPLALTVMVLIAGAHASAQARAWEANLARRKALQRRQRAASLTKGGGRPSGRAAVAPADGGESVGSPSEIATDVLDQQEINRTIAKAREDKRAALSARKRKTENAATNTGTGEKGATKGGKTPSADAKIADRSEHRGGVRNAAERNSTSSAEKAGQPAGAGKTGKAARKAGKGTVSLRGQQVNLESFTAAAAAQVSGDAGQDATHELERIKPSPALDAFEMAASQDLISFSLGSPRNGSMPESEGPQSLEIKSTRQVSKAEPAKAETRGKKAGKRKNADRAGKTGTGSSEKGRVDMPKDFHQREMEADVEVPKQSSDSLSIGVEAILARRQPSRQD</sequence>
<feature type="region of interest" description="Disordered" evidence="1">
    <location>
        <begin position="359"/>
        <end position="465"/>
    </location>
</feature>
<feature type="region of interest" description="Disordered" evidence="1">
    <location>
        <begin position="218"/>
        <end position="307"/>
    </location>
</feature>
<evidence type="ECO:0000313" key="3">
    <source>
        <dbReference type="EMBL" id="AIC92388.1"/>
    </source>
</evidence>
<reference evidence="3 4" key="1">
    <citation type="journal article" date="2014" name="Appl. Environ. Microbiol.">
        <title>Genomic encyclopedia of type strains of the genus Bifidobacterium.</title>
        <authorList>
            <person name="Milani C."/>
            <person name="Lugli G.A."/>
            <person name="Duranti S."/>
            <person name="Turroni F."/>
            <person name="Bottacini F."/>
            <person name="Mangifesta M."/>
            <person name="Sanchez B."/>
            <person name="Viappiani A."/>
            <person name="Mancabelli L."/>
            <person name="Taminiau B."/>
            <person name="Delcenserie V."/>
            <person name="Barrangou R."/>
            <person name="Margolles A."/>
            <person name="van Sinderen D."/>
            <person name="Ventura M."/>
        </authorList>
    </citation>
    <scope>NUCLEOTIDE SEQUENCE [LARGE SCALE GENOMIC DNA]</scope>
    <source>
        <strain evidence="3 4">LMG 11587</strain>
    </source>
</reference>
<dbReference type="OrthoDB" id="3243298at2"/>
<feature type="compositionally biased region" description="Basic and acidic residues" evidence="1">
    <location>
        <begin position="419"/>
        <end position="435"/>
    </location>
</feature>
<feature type="region of interest" description="Disordered" evidence="1">
    <location>
        <begin position="164"/>
        <end position="206"/>
    </location>
</feature>
<feature type="compositionally biased region" description="Basic and acidic residues" evidence="1">
    <location>
        <begin position="257"/>
        <end position="266"/>
    </location>
</feature>
<dbReference type="HOGENOM" id="CLU_057829_0_0_11"/>
<dbReference type="RefSeq" id="WP_148301991.1">
    <property type="nucleotide sequence ID" value="NZ_CP006018.1"/>
</dbReference>
<name>A0A087VVV0_9BIFI</name>
<feature type="transmembrane region" description="Helical" evidence="2">
    <location>
        <begin position="125"/>
        <end position="143"/>
    </location>
</feature>
<keyword evidence="2" id="KW-0472">Membrane</keyword>
<feature type="region of interest" description="Disordered" evidence="1">
    <location>
        <begin position="321"/>
        <end position="347"/>
    </location>
</feature>
<proteinExistence type="predicted"/>